<dbReference type="InterPro" id="IPR030934">
    <property type="entry name" value="Intein_C"/>
</dbReference>
<keyword evidence="9" id="KW-0404">Intron homing</keyword>
<dbReference type="PANTHER" id="PTHR11118:SF1">
    <property type="entry name" value="RNA-SPLICING LIGASE RTCB HOMOLOG"/>
    <property type="match status" value="1"/>
</dbReference>
<comment type="catalytic activity">
    <reaction evidence="16">
        <text>a 3'-end 2',3'-cyclophospho-ribonucleotide-RNA + a 5'-end dephospho-ribonucleoside-RNA + GTP + H2O = a ribonucleotidyl-ribonucleotide-RNA + GMP + diphosphate + H(+)</text>
        <dbReference type="Rhea" id="RHEA:68080"/>
        <dbReference type="Rhea" id="RHEA-COMP:10464"/>
        <dbReference type="Rhea" id="RHEA-COMP:13936"/>
        <dbReference type="Rhea" id="RHEA-COMP:17355"/>
        <dbReference type="ChEBI" id="CHEBI:15377"/>
        <dbReference type="ChEBI" id="CHEBI:15378"/>
        <dbReference type="ChEBI" id="CHEBI:33019"/>
        <dbReference type="ChEBI" id="CHEBI:37565"/>
        <dbReference type="ChEBI" id="CHEBI:58115"/>
        <dbReference type="ChEBI" id="CHEBI:83064"/>
        <dbReference type="ChEBI" id="CHEBI:138284"/>
        <dbReference type="ChEBI" id="CHEBI:173118"/>
        <dbReference type="EC" id="6.5.1.8"/>
    </reaction>
</comment>
<evidence type="ECO:0000256" key="19">
    <source>
        <dbReference type="PIRSR" id="PIRSR601233-3"/>
    </source>
</evidence>
<feature type="binding site" evidence="18">
    <location>
        <position position="882"/>
    </location>
    <ligand>
        <name>GMP</name>
        <dbReference type="ChEBI" id="CHEBI:58115"/>
    </ligand>
</feature>
<feature type="binding site" evidence="19">
    <location>
        <position position="811"/>
    </location>
    <ligand>
        <name>Mn(2+)</name>
        <dbReference type="ChEBI" id="CHEBI:29035"/>
        <label>2</label>
    </ligand>
</feature>
<feature type="domain" description="Hint" evidence="22">
    <location>
        <begin position="101"/>
        <end position="197"/>
    </location>
</feature>
<evidence type="ECO:0000256" key="16">
    <source>
        <dbReference type="ARBA" id="ARBA00049514"/>
    </source>
</evidence>
<feature type="binding site" evidence="18">
    <location>
        <position position="978"/>
    </location>
    <ligand>
        <name>GMP</name>
        <dbReference type="ChEBI" id="CHEBI:58115"/>
    </ligand>
</feature>
<dbReference type="Gene3D" id="3.10.28.10">
    <property type="entry name" value="Homing endonucleases"/>
    <property type="match status" value="1"/>
</dbReference>
<keyword evidence="5 19" id="KW-0479">Metal-binding</keyword>
<evidence type="ECO:0000256" key="2">
    <source>
        <dbReference type="ARBA" id="ARBA00011245"/>
    </source>
</evidence>
<dbReference type="GO" id="GO:0170057">
    <property type="term" value="F:RNA ligase (GTP) activity"/>
    <property type="evidence" value="ECO:0007669"/>
    <property type="project" value="UniProtKB-EC"/>
</dbReference>
<evidence type="ECO:0000256" key="3">
    <source>
        <dbReference type="ARBA" id="ARBA00022598"/>
    </source>
</evidence>
<dbReference type="SUPFAM" id="SSF51294">
    <property type="entry name" value="Hedgehog/intein (Hint) domain"/>
    <property type="match status" value="1"/>
</dbReference>
<accession>A0ABD5R4G5</accession>
<evidence type="ECO:0000256" key="8">
    <source>
        <dbReference type="ARBA" id="ARBA00022813"/>
    </source>
</evidence>
<comment type="catalytic activity">
    <reaction evidence="15">
        <text>a 3'-end 3'-phospho-ribonucleotide-RNA + a 5'-end dephospho-ribonucleoside-RNA + GTP = a ribonucleotidyl-ribonucleotide-RNA + GMP + diphosphate</text>
        <dbReference type="Rhea" id="RHEA:68076"/>
        <dbReference type="Rhea" id="RHEA-COMP:10463"/>
        <dbReference type="Rhea" id="RHEA-COMP:13936"/>
        <dbReference type="Rhea" id="RHEA-COMP:17355"/>
        <dbReference type="ChEBI" id="CHEBI:33019"/>
        <dbReference type="ChEBI" id="CHEBI:37565"/>
        <dbReference type="ChEBI" id="CHEBI:58115"/>
        <dbReference type="ChEBI" id="CHEBI:83062"/>
        <dbReference type="ChEBI" id="CHEBI:138284"/>
        <dbReference type="ChEBI" id="CHEBI:173118"/>
        <dbReference type="EC" id="6.5.1.8"/>
    </reaction>
</comment>
<evidence type="ECO:0000256" key="17">
    <source>
        <dbReference type="PIRSR" id="PIRSR601233-1"/>
    </source>
</evidence>
<dbReference type="GO" id="GO:0004519">
    <property type="term" value="F:endonuclease activity"/>
    <property type="evidence" value="ECO:0007669"/>
    <property type="project" value="UniProtKB-KW"/>
</dbReference>
<keyword evidence="10" id="KW-0651">Protein splicing</keyword>
<dbReference type="InterPro" id="IPR036025">
    <property type="entry name" value="RtcB-like_sf"/>
</dbReference>
<gene>
    <name evidence="20" type="primary">rtcB</name>
    <name evidence="23" type="ORF">ACFPM1_13615</name>
</gene>
<dbReference type="GO" id="GO:0006314">
    <property type="term" value="P:intron homing"/>
    <property type="evidence" value="ECO:0007669"/>
    <property type="project" value="UniProtKB-KW"/>
</dbReference>
<evidence type="ECO:0000256" key="20">
    <source>
        <dbReference type="RuleBase" id="RU371113"/>
    </source>
</evidence>
<dbReference type="CDD" id="cd00081">
    <property type="entry name" value="Hint"/>
    <property type="match status" value="1"/>
</dbReference>
<dbReference type="PROSITE" id="PS50818">
    <property type="entry name" value="INTEIN_C_TER"/>
    <property type="match status" value="1"/>
</dbReference>
<dbReference type="SUPFAM" id="SSF103365">
    <property type="entry name" value="Hypothetical protein PH1602"/>
    <property type="match status" value="2"/>
</dbReference>
<keyword evidence="12 19" id="KW-0464">Manganese</keyword>
<feature type="binding site" evidence="19">
    <location>
        <position position="685"/>
    </location>
    <ligand>
        <name>Mn(2+)</name>
        <dbReference type="ChEBI" id="CHEBI:29035"/>
        <label>1</label>
    </ligand>
</feature>
<dbReference type="NCBIfam" id="TIGR01443">
    <property type="entry name" value="intein_Cterm"/>
    <property type="match status" value="1"/>
</dbReference>
<evidence type="ECO:0000256" key="18">
    <source>
        <dbReference type="PIRSR" id="PIRSR601233-2"/>
    </source>
</evidence>
<dbReference type="InterPro" id="IPR003586">
    <property type="entry name" value="Hint_dom_C"/>
</dbReference>
<dbReference type="InterPro" id="IPR003587">
    <property type="entry name" value="Hint_dom_N"/>
</dbReference>
<evidence type="ECO:0000256" key="5">
    <source>
        <dbReference type="ARBA" id="ARBA00022723"/>
    </source>
</evidence>
<feature type="binding site" evidence="19">
    <location>
        <position position="100"/>
    </location>
    <ligand>
        <name>Mn(2+)</name>
        <dbReference type="ChEBI" id="CHEBI:29035"/>
        <label>1</label>
    </ligand>
</feature>
<evidence type="ECO:0000256" key="14">
    <source>
        <dbReference type="ARBA" id="ARBA00045316"/>
    </source>
</evidence>
<dbReference type="SMART" id="SM00305">
    <property type="entry name" value="HintC"/>
    <property type="match status" value="1"/>
</dbReference>
<comment type="function">
    <text evidence="14">Essential for tRNA splicing and maturation. Acts by directly joining spliced tRNA halves to mature-sized tRNAs. Joins RNA with 2',3'-cyclic-phosphate or 3'-phosphate ends to RNA with 5'-hydroxy ends.</text>
</comment>
<evidence type="ECO:0000256" key="9">
    <source>
        <dbReference type="ARBA" id="ARBA00022886"/>
    </source>
</evidence>
<keyword evidence="7" id="KW-0378">Hydrolase</keyword>
<keyword evidence="11 18" id="KW-0342">GTP-binding</keyword>
<dbReference type="InterPro" id="IPR001233">
    <property type="entry name" value="RtcB"/>
</dbReference>
<evidence type="ECO:0000256" key="15">
    <source>
        <dbReference type="ARBA" id="ARBA00047746"/>
    </source>
</evidence>
<dbReference type="EC" id="6.5.1.-" evidence="20"/>
<name>A0ABD5R4G5_9EURY</name>
<evidence type="ECO:0000256" key="1">
    <source>
        <dbReference type="ARBA" id="ARBA00008071"/>
    </source>
</evidence>
<evidence type="ECO:0000256" key="4">
    <source>
        <dbReference type="ARBA" id="ARBA00022722"/>
    </source>
</evidence>
<keyword evidence="7" id="KW-0255">Endonuclease</keyword>
<dbReference type="Gene3D" id="3.90.1860.10">
    <property type="entry name" value="tRNA-splicing ligase RtcB"/>
    <property type="match status" value="2"/>
</dbReference>
<evidence type="ECO:0000259" key="21">
    <source>
        <dbReference type="SMART" id="SM00305"/>
    </source>
</evidence>
<evidence type="ECO:0000256" key="11">
    <source>
        <dbReference type="ARBA" id="ARBA00023134"/>
    </source>
</evidence>
<evidence type="ECO:0000259" key="22">
    <source>
        <dbReference type="SMART" id="SM00306"/>
    </source>
</evidence>
<evidence type="ECO:0000256" key="6">
    <source>
        <dbReference type="ARBA" id="ARBA00022741"/>
    </source>
</evidence>
<evidence type="ECO:0000256" key="10">
    <source>
        <dbReference type="ARBA" id="ARBA00023000"/>
    </source>
</evidence>
<feature type="binding site" evidence="18">
    <location>
        <begin position="901"/>
        <end position="904"/>
    </location>
    <ligand>
        <name>GMP</name>
        <dbReference type="ChEBI" id="CHEBI:58115"/>
    </ligand>
</feature>
<feature type="domain" description="Hint" evidence="21">
    <location>
        <begin position="539"/>
        <end position="585"/>
    </location>
</feature>
<keyword evidence="6 18" id="KW-0547">Nucleotide-binding</keyword>
<evidence type="ECO:0000313" key="23">
    <source>
        <dbReference type="EMBL" id="MFC5279787.1"/>
    </source>
</evidence>
<proteinExistence type="inferred from homology"/>
<feature type="binding site" evidence="18">
    <location>
        <begin position="811"/>
        <end position="812"/>
    </location>
    <ligand>
        <name>GMP</name>
        <dbReference type="ChEBI" id="CHEBI:58115"/>
    </ligand>
</feature>
<dbReference type="PANTHER" id="PTHR11118">
    <property type="entry name" value="RNA-SPLICING LIGASE RTCB HOMOLOG"/>
    <property type="match status" value="1"/>
</dbReference>
<comment type="similarity">
    <text evidence="1 20">Belongs to the RtcB family.</text>
</comment>
<dbReference type="GO" id="GO:0046872">
    <property type="term" value="F:metal ion binding"/>
    <property type="evidence" value="ECO:0007669"/>
    <property type="project" value="UniProtKB-UniRule"/>
</dbReference>
<organism evidence="23 24">
    <name type="scientific">Halorubrum rubrum</name>
    <dbReference type="NCBI Taxonomy" id="1126240"/>
    <lineage>
        <taxon>Archaea</taxon>
        <taxon>Methanobacteriati</taxon>
        <taxon>Methanobacteriota</taxon>
        <taxon>Stenosarchaea group</taxon>
        <taxon>Halobacteria</taxon>
        <taxon>Halobacteriales</taxon>
        <taxon>Haloferacaceae</taxon>
        <taxon>Halorubrum</taxon>
    </lineage>
</organism>
<dbReference type="InterPro" id="IPR036844">
    <property type="entry name" value="Hint_dom_sf"/>
</dbReference>
<comment type="cofactor">
    <cofactor evidence="19 20">
        <name>Mn(2+)</name>
        <dbReference type="ChEBI" id="CHEBI:29035"/>
    </cofactor>
    <text evidence="19 20">Binds 2 manganese ions per subunit.</text>
</comment>
<evidence type="ECO:0000256" key="7">
    <source>
        <dbReference type="ARBA" id="ARBA00022759"/>
    </source>
</evidence>
<dbReference type="InterPro" id="IPR027434">
    <property type="entry name" value="Homing_endonucl"/>
</dbReference>
<evidence type="ECO:0000313" key="24">
    <source>
        <dbReference type="Proteomes" id="UP001596118"/>
    </source>
</evidence>
<protein>
    <recommendedName>
        <fullName evidence="13 20">tRNA-splicing ligase RtcB</fullName>
        <ecNumber evidence="20">6.5.1.-</ecNumber>
    </recommendedName>
</protein>
<dbReference type="Pfam" id="PF01139">
    <property type="entry name" value="RtcB"/>
    <property type="match status" value="2"/>
</dbReference>
<comment type="subunit">
    <text evidence="2 20">Monomer.</text>
</comment>
<keyword evidence="4" id="KW-0540">Nuclease</keyword>
<dbReference type="AlphaFoldDB" id="A0ABD5R4G5"/>
<keyword evidence="24" id="KW-1185">Reference proteome</keyword>
<dbReference type="NCBIfam" id="TIGR01445">
    <property type="entry name" value="intein_Nterm"/>
    <property type="match status" value="1"/>
</dbReference>
<dbReference type="RefSeq" id="WP_256412496.1">
    <property type="nucleotide sequence ID" value="NZ_JANHDM010000010.1"/>
</dbReference>
<feature type="binding site" evidence="18">
    <location>
        <begin position="875"/>
        <end position="878"/>
    </location>
    <ligand>
        <name>GMP</name>
        <dbReference type="ChEBI" id="CHEBI:58115"/>
    </ligand>
</feature>
<dbReference type="SMART" id="SM00306">
    <property type="entry name" value="HintN"/>
    <property type="match status" value="1"/>
</dbReference>
<dbReference type="GO" id="GO:0005525">
    <property type="term" value="F:GTP binding"/>
    <property type="evidence" value="ECO:0007669"/>
    <property type="project" value="UniProtKB-KW"/>
</dbReference>
<reference evidence="23 24" key="1">
    <citation type="journal article" date="2019" name="Int. J. Syst. Evol. Microbiol.">
        <title>The Global Catalogue of Microorganisms (GCM) 10K type strain sequencing project: providing services to taxonomists for standard genome sequencing and annotation.</title>
        <authorList>
            <consortium name="The Broad Institute Genomics Platform"/>
            <consortium name="The Broad Institute Genome Sequencing Center for Infectious Disease"/>
            <person name="Wu L."/>
            <person name="Ma J."/>
        </authorList>
    </citation>
    <scope>NUCLEOTIDE SEQUENCE [LARGE SCALE GENOMIC DNA]</scope>
    <source>
        <strain evidence="23 24">CGMCC 1.12124</strain>
    </source>
</reference>
<evidence type="ECO:0000256" key="13">
    <source>
        <dbReference type="ARBA" id="ARBA00033766"/>
    </source>
</evidence>
<dbReference type="PROSITE" id="PS50817">
    <property type="entry name" value="INTEIN_N_TER"/>
    <property type="match status" value="1"/>
</dbReference>
<dbReference type="EMBL" id="JBHSKY010000016">
    <property type="protein sequence ID" value="MFC5279787.1"/>
    <property type="molecule type" value="Genomic_DNA"/>
</dbReference>
<dbReference type="InterPro" id="IPR006141">
    <property type="entry name" value="Intein_N"/>
</dbReference>
<feature type="binding site" evidence="18">
    <location>
        <begin position="684"/>
        <end position="688"/>
    </location>
    <ligand>
        <name>GMP</name>
        <dbReference type="ChEBI" id="CHEBI:58115"/>
    </ligand>
</feature>
<dbReference type="Proteomes" id="UP001596118">
    <property type="component" value="Unassembled WGS sequence"/>
</dbReference>
<comment type="caution">
    <text evidence="23">The sequence shown here is derived from an EMBL/GenBank/DDBJ whole genome shotgun (WGS) entry which is preliminary data.</text>
</comment>
<sequence>MTTREFDGIRLEKLREHVWEIPREGEMNVPARVLASETLLEEIGEDDTLRQLKNATHLPGMVEPALCMPDGHQGYGFPVGGVGAIDARTGCISPGAIGYDINCLSGDSEVLLSHGRRRRIENLFGRFEDERARVAAADGIFDSDIQLFSMTDDRTVYEIETETGDTVTATGDHPFQTSNGMTEVDDLATEDDVFLHPFKGFPDDEPPEFVVLDEDDFADEDPQLVRVLKERDLLPLRSTDDAFHRLLKLVGYHTGDGSFSRSHTCFYGDPADLEAIQHDIEAIGLTPSKIYDRERDHDIDGNEFTRTEYSINSGSNAFKQLLIRLGAPEGRKVESEFTVPDYLHRLTDWQRALYLSAFFGAEMSRPDTVAPKNSYAPSVSHNRVADHRVDGETFMRDLMRHLNELGIRTNALEEVERTETTAGETVRLRFGISTDSDNLIRFFTQIGYRYAHEKQRRGLLVAQYLKRKEQVINERARVAEEARALADGGMATRAIKDRFDQVNDRFIERSLYGGRKGRPRPPADFPDFEQFREQTTVRNNLTISSEVTSITERGKMDVFDIGVTHDAHNFVANGFVVSNCGVRMVRTSLTYDDVRGCEAELVDALFEAIPSGLGGGGVIDGDADAIEGALERGVEWAVSEGYGIESDLTHCEDEGRRPDARPEYVSRKATDRGRNQMGSLGSGNHFLEVQRVTDVFREEVAEAYRLSEGQIVVLIHCGSRGLGHQTCNDYLRRIERDHADLLESLPDKELAAAPAGSELAEEYYGAMGACINFAWVNRQLITHRAREVFGDVFDADPIDDLGMELLYDVAHNIGKKETHEVPVGPDGRPATTEEAVDRADRELYVHRKGATRAFPAGREEVPEAYRSVGQPVIIPGSMGAGSYVLRGGSESMSVSFGSTAHGAGRLMSRTQAKQEFWGGDVRDDLEREQAIYVKAQSGATVAEEAPGVYKDVDEVVRVSDELGIGDTVARTFPVCNIKG</sequence>
<evidence type="ECO:0000256" key="12">
    <source>
        <dbReference type="ARBA" id="ARBA00023211"/>
    </source>
</evidence>
<feature type="active site" description="GMP-histidine intermediate" evidence="17">
    <location>
        <position position="901"/>
    </location>
</feature>
<keyword evidence="3 20" id="KW-0436">Ligase</keyword>
<feature type="binding site" evidence="19">
    <location>
        <position position="716"/>
    </location>
    <ligand>
        <name>Mn(2+)</name>
        <dbReference type="ChEBI" id="CHEBI:29035"/>
        <label>2</label>
    </ligand>
</feature>
<keyword evidence="8" id="KW-0068">Autocatalytic cleavage</keyword>